<dbReference type="GO" id="GO:0005634">
    <property type="term" value="C:nucleus"/>
    <property type="evidence" value="ECO:0007669"/>
    <property type="project" value="UniProtKB-SubCell"/>
</dbReference>
<dbReference type="PANTHER" id="PTHR47165:SF4">
    <property type="entry name" value="OS03G0429900 PROTEIN"/>
    <property type="match status" value="1"/>
</dbReference>
<evidence type="ECO:0000256" key="10">
    <source>
        <dbReference type="ARBA" id="ARBA00023204"/>
    </source>
</evidence>
<proteinExistence type="inferred from homology"/>
<dbReference type="Proteomes" id="UP001459277">
    <property type="component" value="Unassembled WGS sequence"/>
</dbReference>
<evidence type="ECO:0000256" key="13">
    <source>
        <dbReference type="ARBA" id="ARBA00065674"/>
    </source>
</evidence>
<dbReference type="InterPro" id="IPR047192">
    <property type="entry name" value="Euk_RPA1_DBD_C"/>
</dbReference>
<dbReference type="Pfam" id="PF08646">
    <property type="entry name" value="Rep_fac-A_C"/>
    <property type="match status" value="1"/>
</dbReference>
<dbReference type="Pfam" id="PF16900">
    <property type="entry name" value="REPA_OB_2"/>
    <property type="match status" value="1"/>
</dbReference>
<dbReference type="GO" id="GO:0006281">
    <property type="term" value="P:DNA repair"/>
    <property type="evidence" value="ECO:0007669"/>
    <property type="project" value="UniProtKB-KW"/>
</dbReference>
<reference evidence="19 20" key="1">
    <citation type="submission" date="2024-01" db="EMBL/GenBank/DDBJ databases">
        <title>A telomere-to-telomere, gap-free genome of sweet tea (Lithocarpus litseifolius).</title>
        <authorList>
            <person name="Zhou J."/>
        </authorList>
    </citation>
    <scope>NUCLEOTIDE SEQUENCE [LARGE SCALE GENOMIC DNA]</scope>
    <source>
        <strain evidence="19">Zhou-2022a</strain>
        <tissue evidence="19">Leaf</tissue>
    </source>
</reference>
<comment type="caution">
    <text evidence="19">The sequence shown here is derived from an EMBL/GenBank/DDBJ whole genome shotgun (WGS) entry which is preliminary data.</text>
</comment>
<dbReference type="Pfam" id="PF02721">
    <property type="entry name" value="DUF223"/>
    <property type="match status" value="1"/>
</dbReference>
<dbReference type="FunFam" id="2.40.50.140:FF:000064">
    <property type="entry name" value="Replication protein A subunit"/>
    <property type="match status" value="1"/>
</dbReference>
<evidence type="ECO:0000256" key="7">
    <source>
        <dbReference type="ARBA" id="ARBA00022833"/>
    </source>
</evidence>
<dbReference type="GO" id="GO:0006310">
    <property type="term" value="P:DNA recombination"/>
    <property type="evidence" value="ECO:0007669"/>
    <property type="project" value="UniProtKB-KW"/>
</dbReference>
<evidence type="ECO:0000256" key="4">
    <source>
        <dbReference type="ARBA" id="ARBA00022723"/>
    </source>
</evidence>
<keyword evidence="8 14" id="KW-0238">DNA-binding</keyword>
<dbReference type="Gene3D" id="2.40.50.140">
    <property type="entry name" value="Nucleic acid-binding proteins"/>
    <property type="match status" value="4"/>
</dbReference>
<evidence type="ECO:0000256" key="12">
    <source>
        <dbReference type="ARBA" id="ARBA00058063"/>
    </source>
</evidence>
<dbReference type="InterPro" id="IPR004591">
    <property type="entry name" value="Rfa1"/>
</dbReference>
<keyword evidence="4 14" id="KW-0479">Metal-binding</keyword>
<keyword evidence="11 14" id="KW-0539">Nucleus</keyword>
<protein>
    <recommendedName>
        <fullName evidence="14">Replication protein A subunit</fullName>
    </recommendedName>
</protein>
<dbReference type="SUPFAM" id="SSF50249">
    <property type="entry name" value="Nucleic acid-binding proteins"/>
    <property type="match status" value="4"/>
</dbReference>
<dbReference type="PANTHER" id="PTHR47165">
    <property type="entry name" value="OS03G0429900 PROTEIN"/>
    <property type="match status" value="1"/>
</dbReference>
<dbReference type="CDD" id="cd04475">
    <property type="entry name" value="RPA1_DBD_B"/>
    <property type="match status" value="1"/>
</dbReference>
<evidence type="ECO:0000313" key="20">
    <source>
        <dbReference type="Proteomes" id="UP001459277"/>
    </source>
</evidence>
<organism evidence="19 20">
    <name type="scientific">Lithocarpus litseifolius</name>
    <dbReference type="NCBI Taxonomy" id="425828"/>
    <lineage>
        <taxon>Eukaryota</taxon>
        <taxon>Viridiplantae</taxon>
        <taxon>Streptophyta</taxon>
        <taxon>Embryophyta</taxon>
        <taxon>Tracheophyta</taxon>
        <taxon>Spermatophyta</taxon>
        <taxon>Magnoliopsida</taxon>
        <taxon>eudicotyledons</taxon>
        <taxon>Gunneridae</taxon>
        <taxon>Pentapetalae</taxon>
        <taxon>rosids</taxon>
        <taxon>fabids</taxon>
        <taxon>Fagales</taxon>
        <taxon>Fagaceae</taxon>
        <taxon>Lithocarpus</taxon>
    </lineage>
</organism>
<keyword evidence="3 14" id="KW-0235">DNA replication</keyword>
<dbReference type="InterPro" id="IPR012340">
    <property type="entry name" value="NA-bd_OB-fold"/>
</dbReference>
<keyword evidence="6 14" id="KW-0863">Zinc-finger</keyword>
<dbReference type="Pfam" id="PF04057">
    <property type="entry name" value="Rep-A_N"/>
    <property type="match status" value="1"/>
</dbReference>
<dbReference type="CDD" id="cd04476">
    <property type="entry name" value="RPA1_DBD_C"/>
    <property type="match status" value="1"/>
</dbReference>
<dbReference type="InterPro" id="IPR013955">
    <property type="entry name" value="Rep_factor-A_C"/>
</dbReference>
<evidence type="ECO:0000259" key="16">
    <source>
        <dbReference type="Pfam" id="PF04057"/>
    </source>
</evidence>
<dbReference type="GO" id="GO:0006260">
    <property type="term" value="P:DNA replication"/>
    <property type="evidence" value="ECO:0007669"/>
    <property type="project" value="UniProtKB-KW"/>
</dbReference>
<comment type="similarity">
    <text evidence="2 14">Belongs to the replication factor A protein 1 family.</text>
</comment>
<sequence>MTKCVSPDAISTILANPSPESSSDVPEIVVQVIDLKATGASGNRFMFTANDGKMKLRGILPTNMSSEVMSGNIQNLGLIRILDYTLNDIPNKPEKYLIVTKCEVVSPPLEMEVKSEVKREETGIVLKPKQENEIKSEVKSEVPGIFLKPKQEMVAKSAAQIVHEQRQNMAPAARMSMTRRVFPLVSLNPYQGSWTIKVRVTSKGSMRTYKNARGEGCVFNVELTDEDGTQIQATMFNEAAKKFYDRFQLGKVYFISKGTLRLANKQFKTVKNDYEMTLNENSEVEEASNEEAFVPETTFNFVPIDSLGPYVNGMELVDVIGVVQNVSSTMSIRRKSNNDTIPKRDITIADETKKTVVVSLWNDLATSVGQELLDIADKSPIVAIKSLKVGEFQGVSLSTLSRSVVLVNPDLPEAKKLRSWYDSEGKESSMASVSSGMSPSSKSGSRSMYSDRVSLSHILKNPSLGEEKPVFFSIRGYISFIKPDQAMWYRACKTCNKKVTEALGSGYWCEACQKNDEECNLRYIIVVKISDASGEAFISVFNEEAEKIVGCSADELDKLKSEEGEEDPYQLKLKQATWSSHLFRVSVAQNEYNNEKKQRITVRAVAPVDFAAESRFLLEEISKMRVSK</sequence>
<evidence type="ECO:0000259" key="15">
    <source>
        <dbReference type="Pfam" id="PF02721"/>
    </source>
</evidence>
<keyword evidence="20" id="KW-1185">Reference proteome</keyword>
<comment type="subcellular location">
    <subcellularLocation>
        <location evidence="1 14">Nucleus</location>
    </subcellularLocation>
</comment>
<evidence type="ECO:0000256" key="8">
    <source>
        <dbReference type="ARBA" id="ARBA00023125"/>
    </source>
</evidence>
<evidence type="ECO:0000259" key="18">
    <source>
        <dbReference type="Pfam" id="PF16900"/>
    </source>
</evidence>
<dbReference type="FunFam" id="2.40.50.140:FF:000041">
    <property type="entry name" value="Replication protein A subunit"/>
    <property type="match status" value="1"/>
</dbReference>
<dbReference type="FunFam" id="2.40.50.140:FF:000090">
    <property type="entry name" value="Replication protein A subunit"/>
    <property type="match status" value="1"/>
</dbReference>
<evidence type="ECO:0000256" key="6">
    <source>
        <dbReference type="ARBA" id="ARBA00022771"/>
    </source>
</evidence>
<evidence type="ECO:0000256" key="5">
    <source>
        <dbReference type="ARBA" id="ARBA00022763"/>
    </source>
</evidence>
<evidence type="ECO:0000256" key="9">
    <source>
        <dbReference type="ARBA" id="ARBA00023172"/>
    </source>
</evidence>
<dbReference type="GO" id="GO:0003677">
    <property type="term" value="F:DNA binding"/>
    <property type="evidence" value="ECO:0007669"/>
    <property type="project" value="UniProtKB-KW"/>
</dbReference>
<keyword evidence="10" id="KW-0234">DNA repair</keyword>
<dbReference type="InterPro" id="IPR031657">
    <property type="entry name" value="REPA_OB_2"/>
</dbReference>
<gene>
    <name evidence="19" type="ORF">SO802_020940</name>
</gene>
<dbReference type="GO" id="GO:0008270">
    <property type="term" value="F:zinc ion binding"/>
    <property type="evidence" value="ECO:0007669"/>
    <property type="project" value="UniProtKB-KW"/>
</dbReference>
<name>A0AAW2CG84_9ROSI</name>
<feature type="domain" description="Replication protein A 70 kDa DNA-binding subunit B/D first OB fold" evidence="15">
    <location>
        <begin position="184"/>
        <end position="286"/>
    </location>
</feature>
<keyword evidence="7 14" id="KW-0862">Zinc</keyword>
<evidence type="ECO:0000313" key="19">
    <source>
        <dbReference type="EMBL" id="KAK9996254.1"/>
    </source>
</evidence>
<accession>A0AAW2CG84</accession>
<comment type="subunit">
    <text evidence="13 14">Heterotrimer of RPA1, RPA2 and RPA3 (canonical replication protein A complex).</text>
</comment>
<comment type="function">
    <text evidence="12 14">Component of the replication protein A complex (RPA) required for DNA recombination, repair and replication. The activity of RPA is mediated by single-stranded DNA binding and protein interactions. Probably involved in repair of double-strand DNA breaks (DSBs) induced by genotoxic stresses.</text>
</comment>
<evidence type="ECO:0000256" key="14">
    <source>
        <dbReference type="RuleBase" id="RU364130"/>
    </source>
</evidence>
<evidence type="ECO:0000256" key="2">
    <source>
        <dbReference type="ARBA" id="ARBA00005690"/>
    </source>
</evidence>
<evidence type="ECO:0000256" key="3">
    <source>
        <dbReference type="ARBA" id="ARBA00022705"/>
    </source>
</evidence>
<dbReference type="AlphaFoldDB" id="A0AAW2CG84"/>
<keyword evidence="5" id="KW-0227">DNA damage</keyword>
<evidence type="ECO:0000259" key="17">
    <source>
        <dbReference type="Pfam" id="PF08646"/>
    </source>
</evidence>
<evidence type="ECO:0000256" key="1">
    <source>
        <dbReference type="ARBA" id="ARBA00004123"/>
    </source>
</evidence>
<feature type="domain" description="Replication factor A C-terminal" evidence="17">
    <location>
        <begin position="471"/>
        <end position="617"/>
    </location>
</feature>
<evidence type="ECO:0000256" key="11">
    <source>
        <dbReference type="ARBA" id="ARBA00023242"/>
    </source>
</evidence>
<feature type="domain" description="Replication factor-A protein 1 N-terminal" evidence="16">
    <location>
        <begin position="5"/>
        <end position="106"/>
    </location>
</feature>
<dbReference type="InterPro" id="IPR007199">
    <property type="entry name" value="Rep_factor-A_N"/>
</dbReference>
<feature type="domain" description="Replication protein A OB" evidence="18">
    <location>
        <begin position="315"/>
        <end position="408"/>
    </location>
</feature>
<dbReference type="FunFam" id="2.40.50.140:FF:000257">
    <property type="entry name" value="Replication protein A subunit"/>
    <property type="match status" value="1"/>
</dbReference>
<dbReference type="InterPro" id="IPR003871">
    <property type="entry name" value="RFA1B/D_OB_1st"/>
</dbReference>
<dbReference type="EMBL" id="JAZDWU010000007">
    <property type="protein sequence ID" value="KAK9996254.1"/>
    <property type="molecule type" value="Genomic_DNA"/>
</dbReference>
<dbReference type="CDD" id="cd04474">
    <property type="entry name" value="RPA1_DBD_A"/>
    <property type="match status" value="1"/>
</dbReference>
<keyword evidence="9" id="KW-0233">DNA recombination</keyword>
<dbReference type="NCBIfam" id="TIGR00617">
    <property type="entry name" value="rpa1"/>
    <property type="match status" value="1"/>
</dbReference>